<feature type="compositionally biased region" description="Basic and acidic residues" evidence="1">
    <location>
        <begin position="116"/>
        <end position="126"/>
    </location>
</feature>
<dbReference type="EMBL" id="AK355748">
    <property type="protein sequence ID" value="BAJ86966.1"/>
    <property type="molecule type" value="mRNA"/>
</dbReference>
<name>F2CVU5_HORVV</name>
<dbReference type="AlphaFoldDB" id="F2CVU5"/>
<sequence length="126" mass="13457">MMQAGAAHDRRTCRWAAGASRRVRGEVGGLGACERGAARDLSAGGRVARARPRPCGRRPRPWRRGGSRPCGRRPRPWRGGGSRHPPRVARARDTGGWEGVARGGHGLALPATARTGEGERSQVARP</sequence>
<organism evidence="2">
    <name type="scientific">Hordeum vulgare subsp. vulgare</name>
    <name type="common">Domesticated barley</name>
    <dbReference type="NCBI Taxonomy" id="112509"/>
    <lineage>
        <taxon>Eukaryota</taxon>
        <taxon>Viridiplantae</taxon>
        <taxon>Streptophyta</taxon>
        <taxon>Embryophyta</taxon>
        <taxon>Tracheophyta</taxon>
        <taxon>Spermatophyta</taxon>
        <taxon>Magnoliopsida</taxon>
        <taxon>Liliopsida</taxon>
        <taxon>Poales</taxon>
        <taxon>Poaceae</taxon>
        <taxon>BOP clade</taxon>
        <taxon>Pooideae</taxon>
        <taxon>Triticodae</taxon>
        <taxon>Triticeae</taxon>
        <taxon>Hordeinae</taxon>
        <taxon>Hordeum</taxon>
    </lineage>
</organism>
<protein>
    <submittedName>
        <fullName evidence="2">Predicted protein</fullName>
    </submittedName>
</protein>
<evidence type="ECO:0000256" key="1">
    <source>
        <dbReference type="SAM" id="MobiDB-lite"/>
    </source>
</evidence>
<feature type="compositionally biased region" description="Basic residues" evidence="1">
    <location>
        <begin position="48"/>
        <end position="76"/>
    </location>
</feature>
<evidence type="ECO:0000313" key="2">
    <source>
        <dbReference type="EMBL" id="BAJ86966.1"/>
    </source>
</evidence>
<proteinExistence type="evidence at transcript level"/>
<feature type="compositionally biased region" description="Gly residues" evidence="1">
    <location>
        <begin position="96"/>
        <end position="106"/>
    </location>
</feature>
<accession>F2CVU5</accession>
<reference evidence="2" key="1">
    <citation type="journal article" date="2011" name="Plant Physiol.">
        <title>Comprehensive sequence analysis of 24,783 barley full-length cDNAs derived from 12 clone libraries.</title>
        <authorList>
            <person name="Matsumoto T."/>
            <person name="Tanaka T."/>
            <person name="Sakai H."/>
            <person name="Amano N."/>
            <person name="Kanamori H."/>
            <person name="Kurita K."/>
            <person name="Kikuta A."/>
            <person name="Kamiya K."/>
            <person name="Yamamoto M."/>
            <person name="Ikawa H."/>
            <person name="Fujii N."/>
            <person name="Hori K."/>
            <person name="Itoh T."/>
            <person name="Sato K."/>
        </authorList>
    </citation>
    <scope>NUCLEOTIDE SEQUENCE</scope>
    <source>
        <tissue evidence="2">Shoot</tissue>
    </source>
</reference>
<feature type="region of interest" description="Disordered" evidence="1">
    <location>
        <begin position="40"/>
        <end position="126"/>
    </location>
</feature>